<dbReference type="Gene3D" id="3.40.50.720">
    <property type="entry name" value="NAD(P)-binding Rossmann-like Domain"/>
    <property type="match status" value="1"/>
</dbReference>
<dbReference type="PANTHER" id="PTHR15020">
    <property type="entry name" value="FLAVIN REDUCTASE-RELATED"/>
    <property type="match status" value="1"/>
</dbReference>
<protein>
    <submittedName>
        <fullName evidence="2">NAD dependent epimerase/dehydratase</fullName>
    </submittedName>
</protein>
<evidence type="ECO:0000259" key="1">
    <source>
        <dbReference type="Pfam" id="PF13460"/>
    </source>
</evidence>
<gene>
    <name evidence="2" type="ORF">GCM10007216_39680</name>
</gene>
<dbReference type="CDD" id="cd05243">
    <property type="entry name" value="SDR_a5"/>
    <property type="match status" value="1"/>
</dbReference>
<accession>A0ABQ1PVG1</accession>
<reference evidence="3" key="1">
    <citation type="journal article" date="2019" name="Int. J. Syst. Evol. Microbiol.">
        <title>The Global Catalogue of Microorganisms (GCM) 10K type strain sequencing project: providing services to taxonomists for standard genome sequencing and annotation.</title>
        <authorList>
            <consortium name="The Broad Institute Genomics Platform"/>
            <consortium name="The Broad Institute Genome Sequencing Center for Infectious Disease"/>
            <person name="Wu L."/>
            <person name="Ma J."/>
        </authorList>
    </citation>
    <scope>NUCLEOTIDE SEQUENCE [LARGE SCALE GENOMIC DNA]</scope>
    <source>
        <strain evidence="3">CCM 7282</strain>
    </source>
</reference>
<name>A0ABQ1PVG1_9BACI</name>
<organism evidence="2 3">
    <name type="scientific">Thalassobacillus devorans</name>
    <dbReference type="NCBI Taxonomy" id="279813"/>
    <lineage>
        <taxon>Bacteria</taxon>
        <taxon>Bacillati</taxon>
        <taxon>Bacillota</taxon>
        <taxon>Bacilli</taxon>
        <taxon>Bacillales</taxon>
        <taxon>Bacillaceae</taxon>
        <taxon>Thalassobacillus</taxon>
    </lineage>
</organism>
<dbReference type="Proteomes" id="UP000619534">
    <property type="component" value="Unassembled WGS sequence"/>
</dbReference>
<dbReference type="InterPro" id="IPR016040">
    <property type="entry name" value="NAD(P)-bd_dom"/>
</dbReference>
<dbReference type="Pfam" id="PF13460">
    <property type="entry name" value="NAD_binding_10"/>
    <property type="match status" value="1"/>
</dbReference>
<proteinExistence type="predicted"/>
<dbReference type="PANTHER" id="PTHR15020:SF50">
    <property type="entry name" value="UPF0659 PROTEIN YMR090W"/>
    <property type="match status" value="1"/>
</dbReference>
<evidence type="ECO:0000313" key="3">
    <source>
        <dbReference type="Proteomes" id="UP000619534"/>
    </source>
</evidence>
<dbReference type="InterPro" id="IPR036291">
    <property type="entry name" value="NAD(P)-bd_dom_sf"/>
</dbReference>
<feature type="domain" description="NAD(P)-binding" evidence="1">
    <location>
        <begin position="8"/>
        <end position="187"/>
    </location>
</feature>
<comment type="caution">
    <text evidence="2">The sequence shown here is derived from an EMBL/GenBank/DDBJ whole genome shotgun (WGS) entry which is preliminary data.</text>
</comment>
<sequence>MVRVLVIGANGKVGKLLIKKLKDSEHVPVAMVRDTNQVPQFEEMGVETVLGDLEGDFSRAYYTIDAVVFAAGSGPNTGPEKTVVIDQEGAIKSVELAKRFGVKRYVMLSSMGADTPGEGPDAMKHYLYAKHRADEHLKQSGLNYTIVRPGGLTNNPGTGKITFGEKLNEFGSISREDVAETLAYLLSVPRAEKGSFEILEGDTQLEEVLAY</sequence>
<keyword evidence="3" id="KW-1185">Reference proteome</keyword>
<dbReference type="SUPFAM" id="SSF51735">
    <property type="entry name" value="NAD(P)-binding Rossmann-fold domains"/>
    <property type="match status" value="1"/>
</dbReference>
<dbReference type="EMBL" id="BMCJ01000014">
    <property type="protein sequence ID" value="GGD05092.1"/>
    <property type="molecule type" value="Genomic_DNA"/>
</dbReference>
<evidence type="ECO:0000313" key="2">
    <source>
        <dbReference type="EMBL" id="GGD05092.1"/>
    </source>
</evidence>
<dbReference type="RefSeq" id="WP_208416577.1">
    <property type="nucleotide sequence ID" value="NZ_BMCJ01000014.1"/>
</dbReference>